<feature type="domain" description="Peptidase M13 N-terminal" evidence="9">
    <location>
        <begin position="17"/>
        <end position="395"/>
    </location>
</feature>
<comment type="similarity">
    <text evidence="2">Belongs to the peptidase M13 family.</text>
</comment>
<dbReference type="GO" id="GO:0016485">
    <property type="term" value="P:protein processing"/>
    <property type="evidence" value="ECO:0007669"/>
    <property type="project" value="TreeGrafter"/>
</dbReference>
<evidence type="ECO:0000313" key="10">
    <source>
        <dbReference type="EMBL" id="KKN41158.1"/>
    </source>
</evidence>
<reference evidence="10" key="1">
    <citation type="journal article" date="2015" name="Nature">
        <title>Complex archaea that bridge the gap between prokaryotes and eukaryotes.</title>
        <authorList>
            <person name="Spang A."/>
            <person name="Saw J.H."/>
            <person name="Jorgensen S.L."/>
            <person name="Zaremba-Niedzwiedzka K."/>
            <person name="Martijn J."/>
            <person name="Lind A.E."/>
            <person name="van Eijk R."/>
            <person name="Schleper C."/>
            <person name="Guy L."/>
            <person name="Ettema T.J."/>
        </authorList>
    </citation>
    <scope>NUCLEOTIDE SEQUENCE</scope>
</reference>
<dbReference type="Gene3D" id="3.40.390.10">
    <property type="entry name" value="Collagenase (Catalytic Domain)"/>
    <property type="match status" value="1"/>
</dbReference>
<dbReference type="Gene3D" id="1.10.1380.10">
    <property type="entry name" value="Neutral endopeptidase , domain2"/>
    <property type="match status" value="1"/>
</dbReference>
<dbReference type="Pfam" id="PF01431">
    <property type="entry name" value="Peptidase_M13"/>
    <property type="match status" value="1"/>
</dbReference>
<sequence>MNDNNDLTQYIDNTVKPVDDFYQYVNGKWIETTEIPDEYPRWGTFLILRDKSLQDVKSLFEHTSEEDNDFKKIKDFYSQGMDIEKRNQQDIEPIQYLLDRINEIKSKEDLVAYLNFSIENGESSVYSFASNIDRKNTTIEVPHLFSSGLSLPTPSIPNRDYYLNKEKEDVREKYVDYLSEIFNMIGSNDTRNRANSVLEFEKKLAEKHFTQVQKRDPKLSYNKFYLDDLIKISPSMDWKGYFKGLTDVKIDYFIIDNPEFYKLVDNLISNESLETWKNYLTARILIFNSNCLSERFENTFFNFFGKIIRGTAKIEPLWKRIISLANNRSIIGELIGKYYVKQFFPETAKTKMILLVKELLQSMKGRIQDLDWMSNETKTKALEKLSYFGIKIGYPDVWEDYENLSINSEDTFYEIIKKCILHVRNINLSKLYKEPDLKKWFMSPQTVNAYYHPYRNEIVFPASILQFPFFDENMSWSENFGAIGTVIGHEITHGFDDKGSLFDYKGNMNNWWTEEDKNKFEEKGEYFIKQYEDFLVNGKPLNGKLTLGENIGDHGGIKVSLNALRNYLKKVGLNENDNLASDQKFFYSYARIWRYKGRKEFEELMRLSDPHSHPKARINVTLANIKEFYDCFKVKKGDKLFRDKLPILW</sequence>
<proteinExistence type="inferred from homology"/>
<keyword evidence="7" id="KW-0482">Metalloprotease</keyword>
<dbReference type="SUPFAM" id="SSF55486">
    <property type="entry name" value="Metalloproteases ('zincins'), catalytic domain"/>
    <property type="match status" value="1"/>
</dbReference>
<evidence type="ECO:0000256" key="6">
    <source>
        <dbReference type="ARBA" id="ARBA00022833"/>
    </source>
</evidence>
<evidence type="ECO:0000256" key="1">
    <source>
        <dbReference type="ARBA" id="ARBA00001947"/>
    </source>
</evidence>
<dbReference type="PRINTS" id="PR00786">
    <property type="entry name" value="NEPRILYSIN"/>
</dbReference>
<dbReference type="GO" id="GO:0005886">
    <property type="term" value="C:plasma membrane"/>
    <property type="evidence" value="ECO:0007669"/>
    <property type="project" value="TreeGrafter"/>
</dbReference>
<organism evidence="10">
    <name type="scientific">marine sediment metagenome</name>
    <dbReference type="NCBI Taxonomy" id="412755"/>
    <lineage>
        <taxon>unclassified sequences</taxon>
        <taxon>metagenomes</taxon>
        <taxon>ecological metagenomes</taxon>
    </lineage>
</organism>
<dbReference type="PANTHER" id="PTHR11733:SF167">
    <property type="entry name" value="FI17812P1-RELATED"/>
    <property type="match status" value="1"/>
</dbReference>
<dbReference type="InterPro" id="IPR042089">
    <property type="entry name" value="Peptidase_M13_dom_2"/>
</dbReference>
<protein>
    <recommendedName>
        <fullName evidence="11">Peptidase M13 C-terminal domain-containing protein</fullName>
    </recommendedName>
</protein>
<evidence type="ECO:0008006" key="11">
    <source>
        <dbReference type="Google" id="ProtNLM"/>
    </source>
</evidence>
<accession>A0A0F9TI60</accession>
<evidence type="ECO:0000259" key="9">
    <source>
        <dbReference type="Pfam" id="PF05649"/>
    </source>
</evidence>
<keyword evidence="3" id="KW-0645">Protease</keyword>
<comment type="caution">
    <text evidence="10">The sequence shown here is derived from an EMBL/GenBank/DDBJ whole genome shotgun (WGS) entry which is preliminary data.</text>
</comment>
<evidence type="ECO:0000259" key="8">
    <source>
        <dbReference type="Pfam" id="PF01431"/>
    </source>
</evidence>
<dbReference type="CDD" id="cd08662">
    <property type="entry name" value="M13"/>
    <property type="match status" value="1"/>
</dbReference>
<dbReference type="Pfam" id="PF05649">
    <property type="entry name" value="Peptidase_M13_N"/>
    <property type="match status" value="1"/>
</dbReference>
<dbReference type="EMBL" id="LAZR01001665">
    <property type="protein sequence ID" value="KKN41158.1"/>
    <property type="molecule type" value="Genomic_DNA"/>
</dbReference>
<dbReference type="GO" id="GO:0046872">
    <property type="term" value="F:metal ion binding"/>
    <property type="evidence" value="ECO:0007669"/>
    <property type="project" value="UniProtKB-KW"/>
</dbReference>
<dbReference type="InterPro" id="IPR018497">
    <property type="entry name" value="Peptidase_M13_C"/>
</dbReference>
<keyword evidence="6" id="KW-0862">Zinc</keyword>
<gene>
    <name evidence="10" type="ORF">LCGC14_0726160</name>
</gene>
<dbReference type="PANTHER" id="PTHR11733">
    <property type="entry name" value="ZINC METALLOPROTEASE FAMILY M13 NEPRILYSIN-RELATED"/>
    <property type="match status" value="1"/>
</dbReference>
<dbReference type="InterPro" id="IPR024079">
    <property type="entry name" value="MetalloPept_cat_dom_sf"/>
</dbReference>
<dbReference type="InterPro" id="IPR000718">
    <property type="entry name" value="Peptidase_M13"/>
</dbReference>
<evidence type="ECO:0000256" key="4">
    <source>
        <dbReference type="ARBA" id="ARBA00022723"/>
    </source>
</evidence>
<name>A0A0F9TI60_9ZZZZ</name>
<dbReference type="GO" id="GO:0004222">
    <property type="term" value="F:metalloendopeptidase activity"/>
    <property type="evidence" value="ECO:0007669"/>
    <property type="project" value="InterPro"/>
</dbReference>
<evidence type="ECO:0000256" key="7">
    <source>
        <dbReference type="ARBA" id="ARBA00023049"/>
    </source>
</evidence>
<evidence type="ECO:0000256" key="5">
    <source>
        <dbReference type="ARBA" id="ARBA00022801"/>
    </source>
</evidence>
<comment type="cofactor">
    <cofactor evidence="1">
        <name>Zn(2+)</name>
        <dbReference type="ChEBI" id="CHEBI:29105"/>
    </cofactor>
</comment>
<dbReference type="PROSITE" id="PS51885">
    <property type="entry name" value="NEPRILYSIN"/>
    <property type="match status" value="1"/>
</dbReference>
<dbReference type="InterPro" id="IPR008753">
    <property type="entry name" value="Peptidase_M13_N"/>
</dbReference>
<evidence type="ECO:0000256" key="2">
    <source>
        <dbReference type="ARBA" id="ARBA00007357"/>
    </source>
</evidence>
<evidence type="ECO:0000256" key="3">
    <source>
        <dbReference type="ARBA" id="ARBA00022670"/>
    </source>
</evidence>
<dbReference type="AlphaFoldDB" id="A0A0F9TI60"/>
<keyword evidence="5" id="KW-0378">Hydrolase</keyword>
<feature type="domain" description="Peptidase M13 C-terminal" evidence="8">
    <location>
        <begin position="448"/>
        <end position="643"/>
    </location>
</feature>
<keyword evidence="4" id="KW-0479">Metal-binding</keyword>